<dbReference type="Gene3D" id="2.30.110.10">
    <property type="entry name" value="Electron Transport, Fmn-binding Protein, Chain A"/>
    <property type="match status" value="1"/>
</dbReference>
<dbReference type="Proteomes" id="UP000637643">
    <property type="component" value="Unassembled WGS sequence"/>
</dbReference>
<evidence type="ECO:0000313" key="1">
    <source>
        <dbReference type="EMBL" id="GGG06497.1"/>
    </source>
</evidence>
<reference evidence="1" key="2">
    <citation type="submission" date="2020-09" db="EMBL/GenBank/DDBJ databases">
        <authorList>
            <person name="Sun Q."/>
            <person name="Zhou Y."/>
        </authorList>
    </citation>
    <scope>NUCLEOTIDE SEQUENCE</scope>
    <source>
        <strain evidence="1">CGMCC 1.16134</strain>
    </source>
</reference>
<keyword evidence="2" id="KW-1185">Reference proteome</keyword>
<dbReference type="InterPro" id="IPR012349">
    <property type="entry name" value="Split_barrel_FMN-bd"/>
</dbReference>
<protein>
    <submittedName>
        <fullName evidence="1">Uncharacterized protein</fullName>
    </submittedName>
</protein>
<gene>
    <name evidence="1" type="ORF">GCM10010912_58870</name>
</gene>
<evidence type="ECO:0000313" key="2">
    <source>
        <dbReference type="Proteomes" id="UP000637643"/>
    </source>
</evidence>
<sequence length="88" mass="9964">MEQTIAYYGAGMDLPWDGQIPDHVYGRLIQGVVGFKIRISRMEGQWKLHQDHSTQRRSRLIGHLRQTGDRDAIRIADTIAAAHAKPGE</sequence>
<accession>A0A917FTA7</accession>
<comment type="caution">
    <text evidence="1">The sequence shown here is derived from an EMBL/GenBank/DDBJ whole genome shotgun (WGS) entry which is preliminary data.</text>
</comment>
<dbReference type="EMBL" id="BMKR01000041">
    <property type="protein sequence ID" value="GGG06497.1"/>
    <property type="molecule type" value="Genomic_DNA"/>
</dbReference>
<reference evidence="1" key="1">
    <citation type="journal article" date="2014" name="Int. J. Syst. Evol. Microbiol.">
        <title>Complete genome sequence of Corynebacterium casei LMG S-19264T (=DSM 44701T), isolated from a smear-ripened cheese.</title>
        <authorList>
            <consortium name="US DOE Joint Genome Institute (JGI-PGF)"/>
            <person name="Walter F."/>
            <person name="Albersmeier A."/>
            <person name="Kalinowski J."/>
            <person name="Ruckert C."/>
        </authorList>
    </citation>
    <scope>NUCLEOTIDE SEQUENCE</scope>
    <source>
        <strain evidence="1">CGMCC 1.16134</strain>
    </source>
</reference>
<proteinExistence type="predicted"/>
<organism evidence="1 2">
    <name type="scientific">Paenibacillus albidus</name>
    <dbReference type="NCBI Taxonomy" id="2041023"/>
    <lineage>
        <taxon>Bacteria</taxon>
        <taxon>Bacillati</taxon>
        <taxon>Bacillota</taxon>
        <taxon>Bacilli</taxon>
        <taxon>Bacillales</taxon>
        <taxon>Paenibacillaceae</taxon>
        <taxon>Paenibacillus</taxon>
    </lineage>
</organism>
<dbReference type="AlphaFoldDB" id="A0A917FTA7"/>
<name>A0A917FTA7_9BACL</name>